<dbReference type="EMBL" id="VSSQ01000070">
    <property type="protein sequence ID" value="MPL73109.1"/>
    <property type="molecule type" value="Genomic_DNA"/>
</dbReference>
<evidence type="ECO:0008006" key="2">
    <source>
        <dbReference type="Google" id="ProtNLM"/>
    </source>
</evidence>
<proteinExistence type="predicted"/>
<comment type="caution">
    <text evidence="1">The sequence shown here is derived from an EMBL/GenBank/DDBJ whole genome shotgun (WGS) entry which is preliminary data.</text>
</comment>
<name>A0A644U2G9_9ZZZZ</name>
<evidence type="ECO:0000313" key="1">
    <source>
        <dbReference type="EMBL" id="MPL73109.1"/>
    </source>
</evidence>
<organism evidence="1">
    <name type="scientific">bioreactor metagenome</name>
    <dbReference type="NCBI Taxonomy" id="1076179"/>
    <lineage>
        <taxon>unclassified sequences</taxon>
        <taxon>metagenomes</taxon>
        <taxon>ecological metagenomes</taxon>
    </lineage>
</organism>
<accession>A0A644U2G9</accession>
<reference evidence="1" key="1">
    <citation type="submission" date="2019-08" db="EMBL/GenBank/DDBJ databases">
        <authorList>
            <person name="Kucharzyk K."/>
            <person name="Murdoch R.W."/>
            <person name="Higgins S."/>
            <person name="Loffler F."/>
        </authorList>
    </citation>
    <scope>NUCLEOTIDE SEQUENCE</scope>
</reference>
<protein>
    <recommendedName>
        <fullName evidence="2">DUF2199 domain-containing protein</fullName>
    </recommendedName>
</protein>
<sequence length="168" mass="19076">MATGFKCMVCGTWHDQLMLDIGYQLPDCVWALPEEERAARAKFNSDLCSFEGRYFLRGILYVPIPEISEQFGWGVWAEVDEAVFDRYLELFDRDGSQETPGHGELANKLPGYPESLGRKLTVHFGPPDKRPCLVMADKETGTLAEDQRQGISYARYHGLVECFTGKSW</sequence>
<dbReference type="InterPro" id="IPR018697">
    <property type="entry name" value="DUF2199"/>
</dbReference>
<gene>
    <name evidence="1" type="ORF">SDC9_18902</name>
</gene>
<dbReference type="AlphaFoldDB" id="A0A644U2G9"/>
<dbReference type="Pfam" id="PF09965">
    <property type="entry name" value="DUF2199"/>
    <property type="match status" value="1"/>
</dbReference>